<gene>
    <name evidence="2" type="ORF">Dxin01_02874</name>
</gene>
<accession>A0ABP9VEY5</accession>
<feature type="region of interest" description="Disordered" evidence="1">
    <location>
        <begin position="1"/>
        <end position="49"/>
    </location>
</feature>
<dbReference type="Proteomes" id="UP001458946">
    <property type="component" value="Unassembled WGS sequence"/>
</dbReference>
<reference evidence="2 3" key="1">
    <citation type="submission" date="2024-02" db="EMBL/GenBank/DDBJ databases">
        <title>Deinococcus xinjiangensis NBRC 107630.</title>
        <authorList>
            <person name="Ichikawa N."/>
            <person name="Katano-Makiyama Y."/>
            <person name="Hidaka K."/>
        </authorList>
    </citation>
    <scope>NUCLEOTIDE SEQUENCE [LARGE SCALE GENOMIC DNA]</scope>
    <source>
        <strain evidence="2 3">NBRC 107630</strain>
    </source>
</reference>
<protein>
    <submittedName>
        <fullName evidence="2">Uncharacterized protein</fullName>
    </submittedName>
</protein>
<evidence type="ECO:0000313" key="2">
    <source>
        <dbReference type="EMBL" id="GAA5503125.1"/>
    </source>
</evidence>
<organism evidence="2 3">
    <name type="scientific">Deinococcus xinjiangensis</name>
    <dbReference type="NCBI Taxonomy" id="457454"/>
    <lineage>
        <taxon>Bacteria</taxon>
        <taxon>Thermotogati</taxon>
        <taxon>Deinococcota</taxon>
        <taxon>Deinococci</taxon>
        <taxon>Deinococcales</taxon>
        <taxon>Deinococcaceae</taxon>
        <taxon>Deinococcus</taxon>
    </lineage>
</organism>
<keyword evidence="3" id="KW-1185">Reference proteome</keyword>
<dbReference type="RefSeq" id="WP_353543097.1">
    <property type="nucleotide sequence ID" value="NZ_BAABRN010000038.1"/>
</dbReference>
<evidence type="ECO:0000313" key="3">
    <source>
        <dbReference type="Proteomes" id="UP001458946"/>
    </source>
</evidence>
<sequence>MTDLKDKRHFDETGDWLIPPAVITPDGLEKPLTDPNTYADGGTKSESDD</sequence>
<proteinExistence type="predicted"/>
<feature type="compositionally biased region" description="Basic and acidic residues" evidence="1">
    <location>
        <begin position="1"/>
        <end position="12"/>
    </location>
</feature>
<comment type="caution">
    <text evidence="2">The sequence shown here is derived from an EMBL/GenBank/DDBJ whole genome shotgun (WGS) entry which is preliminary data.</text>
</comment>
<dbReference type="EMBL" id="BAABRN010000038">
    <property type="protein sequence ID" value="GAA5503125.1"/>
    <property type="molecule type" value="Genomic_DNA"/>
</dbReference>
<evidence type="ECO:0000256" key="1">
    <source>
        <dbReference type="SAM" id="MobiDB-lite"/>
    </source>
</evidence>
<name>A0ABP9VEY5_9DEIO</name>